<proteinExistence type="predicted"/>
<accession>A0A517T7L2</accession>
<dbReference type="Pfam" id="PF07583">
    <property type="entry name" value="PSCyt2"/>
    <property type="match status" value="1"/>
</dbReference>
<dbReference type="GO" id="GO:0005509">
    <property type="term" value="F:calcium ion binding"/>
    <property type="evidence" value="ECO:0007669"/>
    <property type="project" value="InterPro"/>
</dbReference>
<feature type="domain" description="EF-hand" evidence="2">
    <location>
        <begin position="276"/>
        <end position="311"/>
    </location>
</feature>
<keyword evidence="1" id="KW-0732">Signal</keyword>
<dbReference type="Proteomes" id="UP000319976">
    <property type="component" value="Chromosome"/>
</dbReference>
<gene>
    <name evidence="3" type="ORF">V22_16020</name>
</gene>
<dbReference type="PANTHER" id="PTHR35889">
    <property type="entry name" value="CYCLOINULO-OLIGOSACCHARIDE FRUCTANOTRANSFERASE-RELATED"/>
    <property type="match status" value="1"/>
</dbReference>
<sequence length="607" mass="68844" precursor="true">MRGFGLTLALLATCLTASEAFAGRKYTSDPIEVANEIDRLLAEGFRQKGITPAPITTDENFLTRAAFDLTGGPPSPEEVLLFSFTPGTSKRAELIDRLLNTEGYALNWARYWRDVIFSRATNQRAVLAKGSFETWLTERIQDGAHWDDITTELLTANGEIRENGATALLFAHDGDANEIAGEVSRIFMGIQIQCANCHKHPYDDWTRDDFHQLAAYFPRVRVRQQRTDNNRFEFYVEGNDRYRDPQQLRNNLPQMFRFLDRNRDNKLTEAEVKGTRAARIFERIIDRADQDYDGALSMKEIEDLPEPMMDRNRDIEHYMPDLSKPDEKGRLMQPALFTAKSMRIRAESTDEIRRRAAATGITSKSNIWFARAYVNRMWGELVGEGFYNPIDDLGPKREAQFAEALDLLVSGFIASDYDMKWVFRAIMNTEAYQRAVSNSVDDPVNGNAFAAAAASRMRADQIYSALVSFLGQPNSRTMGRAGRMGGGRLGMSDPARFLFTQLFEFDPSTPKEDRMGDIPQALFMMNSPMLNAGLAANGFTALGRLLNEHRDDEKAVSELYLKILSREPTKKELNICLDYIDDVGNRSEAFEDLTWSLLNSAEFTSRR</sequence>
<evidence type="ECO:0000256" key="1">
    <source>
        <dbReference type="SAM" id="SignalP"/>
    </source>
</evidence>
<name>A0A517T7L2_9PLAN</name>
<dbReference type="RefSeq" id="WP_145261473.1">
    <property type="nucleotide sequence ID" value="NZ_CP036316.1"/>
</dbReference>
<dbReference type="Gene3D" id="1.10.238.10">
    <property type="entry name" value="EF-hand"/>
    <property type="match status" value="1"/>
</dbReference>
<feature type="signal peptide" evidence="1">
    <location>
        <begin position="1"/>
        <end position="22"/>
    </location>
</feature>
<dbReference type="OrthoDB" id="289126at2"/>
<dbReference type="PANTHER" id="PTHR35889:SF3">
    <property type="entry name" value="F-BOX DOMAIN-CONTAINING PROTEIN"/>
    <property type="match status" value="1"/>
</dbReference>
<evidence type="ECO:0000313" key="3">
    <source>
        <dbReference type="EMBL" id="QDT64368.1"/>
    </source>
</evidence>
<dbReference type="PROSITE" id="PS50222">
    <property type="entry name" value="EF_HAND_2"/>
    <property type="match status" value="1"/>
</dbReference>
<dbReference type="SUPFAM" id="SSF47473">
    <property type="entry name" value="EF-hand"/>
    <property type="match status" value="1"/>
</dbReference>
<dbReference type="KEGG" id="chya:V22_16020"/>
<evidence type="ECO:0000313" key="4">
    <source>
        <dbReference type="Proteomes" id="UP000319976"/>
    </source>
</evidence>
<dbReference type="InterPro" id="IPR011992">
    <property type="entry name" value="EF-hand-dom_pair"/>
</dbReference>
<feature type="chain" id="PRO_5022163580" description="EF-hand domain-containing protein" evidence="1">
    <location>
        <begin position="23"/>
        <end position="607"/>
    </location>
</feature>
<protein>
    <recommendedName>
        <fullName evidence="2">EF-hand domain-containing protein</fullName>
    </recommendedName>
</protein>
<keyword evidence="4" id="KW-1185">Reference proteome</keyword>
<dbReference type="InterPro" id="IPR002048">
    <property type="entry name" value="EF_hand_dom"/>
</dbReference>
<dbReference type="EMBL" id="CP036316">
    <property type="protein sequence ID" value="QDT64368.1"/>
    <property type="molecule type" value="Genomic_DNA"/>
</dbReference>
<reference evidence="3 4" key="1">
    <citation type="submission" date="2019-02" db="EMBL/GenBank/DDBJ databases">
        <title>Deep-cultivation of Planctomycetes and their phenomic and genomic characterization uncovers novel biology.</title>
        <authorList>
            <person name="Wiegand S."/>
            <person name="Jogler M."/>
            <person name="Boedeker C."/>
            <person name="Pinto D."/>
            <person name="Vollmers J."/>
            <person name="Rivas-Marin E."/>
            <person name="Kohn T."/>
            <person name="Peeters S.H."/>
            <person name="Heuer A."/>
            <person name="Rast P."/>
            <person name="Oberbeckmann S."/>
            <person name="Bunk B."/>
            <person name="Jeske O."/>
            <person name="Meyerdierks A."/>
            <person name="Storesund J.E."/>
            <person name="Kallscheuer N."/>
            <person name="Luecker S."/>
            <person name="Lage O.M."/>
            <person name="Pohl T."/>
            <person name="Merkel B.J."/>
            <person name="Hornburger P."/>
            <person name="Mueller R.-W."/>
            <person name="Bruemmer F."/>
            <person name="Labrenz M."/>
            <person name="Spormann A.M."/>
            <person name="Op den Camp H."/>
            <person name="Overmann J."/>
            <person name="Amann R."/>
            <person name="Jetten M.S.M."/>
            <person name="Mascher T."/>
            <person name="Medema M.H."/>
            <person name="Devos D.P."/>
            <person name="Kaster A.-K."/>
            <person name="Ovreas L."/>
            <person name="Rohde M."/>
            <person name="Galperin M.Y."/>
            <person name="Jogler C."/>
        </authorList>
    </citation>
    <scope>NUCLEOTIDE SEQUENCE [LARGE SCALE GENOMIC DNA]</scope>
    <source>
        <strain evidence="3 4">V22</strain>
    </source>
</reference>
<dbReference type="InterPro" id="IPR022655">
    <property type="entry name" value="DUF1553"/>
</dbReference>
<dbReference type="AlphaFoldDB" id="A0A517T7L2"/>
<organism evidence="3 4">
    <name type="scientific">Calycomorphotria hydatis</name>
    <dbReference type="NCBI Taxonomy" id="2528027"/>
    <lineage>
        <taxon>Bacteria</taxon>
        <taxon>Pseudomonadati</taxon>
        <taxon>Planctomycetota</taxon>
        <taxon>Planctomycetia</taxon>
        <taxon>Planctomycetales</taxon>
        <taxon>Planctomycetaceae</taxon>
        <taxon>Calycomorphotria</taxon>
    </lineage>
</organism>
<evidence type="ECO:0000259" key="2">
    <source>
        <dbReference type="PROSITE" id="PS50222"/>
    </source>
</evidence>
<dbReference type="Pfam" id="PF07587">
    <property type="entry name" value="PSD1"/>
    <property type="match status" value="1"/>
</dbReference>
<dbReference type="InterPro" id="IPR011444">
    <property type="entry name" value="DUF1549"/>
</dbReference>